<dbReference type="GeneID" id="89489859"/>
<proteinExistence type="predicted"/>
<evidence type="ECO:0000313" key="1">
    <source>
        <dbReference type="EMBL" id="MDT0133468.1"/>
    </source>
</evidence>
<reference evidence="1 2" key="1">
    <citation type="submission" date="2022-06" db="EMBL/GenBank/DDBJ databases">
        <title>Chromosome and plasmid sequencings of Enterobacteriales species co-exiting double carbapenemases.</title>
        <authorList>
            <person name="Fu Y."/>
        </authorList>
    </citation>
    <scope>NUCLEOTIDE SEQUENCE [LARGE SCALE GENOMIC DNA]</scope>
    <source>
        <strain evidence="1 2">21030615019</strain>
    </source>
</reference>
<keyword evidence="2" id="KW-1185">Reference proteome</keyword>
<dbReference type="RefSeq" id="WP_117162354.1">
    <property type="nucleotide sequence ID" value="NZ_CP145912.1"/>
</dbReference>
<dbReference type="Proteomes" id="UP001252207">
    <property type="component" value="Unassembled WGS sequence"/>
</dbReference>
<name>A0ABU2IWM5_9GAMM</name>
<gene>
    <name evidence="1" type="ORF">NLX89_08965</name>
</gene>
<dbReference type="EMBL" id="JANAVW010000001">
    <property type="protein sequence ID" value="MDT0133468.1"/>
    <property type="molecule type" value="Genomic_DNA"/>
</dbReference>
<protein>
    <submittedName>
        <fullName evidence="1">Uncharacterized protein</fullName>
    </submittedName>
</protein>
<organism evidence="1 2">
    <name type="scientific">Providencia huaxiensis</name>
    <dbReference type="NCBI Taxonomy" id="2027290"/>
    <lineage>
        <taxon>Bacteria</taxon>
        <taxon>Pseudomonadati</taxon>
        <taxon>Pseudomonadota</taxon>
        <taxon>Gammaproteobacteria</taxon>
        <taxon>Enterobacterales</taxon>
        <taxon>Morganellaceae</taxon>
        <taxon>Providencia</taxon>
    </lineage>
</organism>
<evidence type="ECO:0000313" key="2">
    <source>
        <dbReference type="Proteomes" id="UP001252207"/>
    </source>
</evidence>
<sequence>MSDNLKMTKEQFALHVFDKTVDLFGSLNNSVEIDFANEEHKRDEFDKTYRFLAGRLRDRLEEQGITLKELYIPEL</sequence>
<accession>A0ABU2IWM5</accession>
<comment type="caution">
    <text evidence="1">The sequence shown here is derived from an EMBL/GenBank/DDBJ whole genome shotgun (WGS) entry which is preliminary data.</text>
</comment>